<sequence length="45" mass="4807">MKRDSSMGGTDCQLLCGEGDRLSCRPQSRYLRAETASQTIAGVTG</sequence>
<accession>A0A8T6QKG1</accession>
<dbReference type="EMBL" id="JTHE02000002">
    <property type="protein sequence ID" value="NEV65989.1"/>
    <property type="molecule type" value="Genomic_DNA"/>
</dbReference>
<reference evidence="1" key="1">
    <citation type="submission" date="2014-11" db="EMBL/GenBank/DDBJ databases">
        <authorList>
            <person name="Malar M.C."/>
            <person name="Sen D."/>
            <person name="Tripathy S."/>
        </authorList>
    </citation>
    <scope>NUCLEOTIDE SEQUENCE</scope>
    <source>
        <strain evidence="1">BDU141951</strain>
    </source>
</reference>
<evidence type="ECO:0000313" key="1">
    <source>
        <dbReference type="EMBL" id="NEV65989.1"/>
    </source>
</evidence>
<reference evidence="1" key="2">
    <citation type="journal article" date="2015" name="Genome Announc.">
        <title>Draft Genome Sequence of Filamentous Marine Cyanobacterium Lyngbya confervoides Strain BDU141951.</title>
        <authorList>
            <person name="Chandrababunaidu M.M."/>
            <person name="Sen D."/>
            <person name="Tripathy S."/>
        </authorList>
    </citation>
    <scope>NUCLEOTIDE SEQUENCE</scope>
    <source>
        <strain evidence="1">BDU141951</strain>
    </source>
</reference>
<reference evidence="1" key="3">
    <citation type="submission" date="2020-02" db="EMBL/GenBank/DDBJ databases">
        <authorList>
            <person name="Sarangi A.N."/>
            <person name="Ghosh S."/>
            <person name="Mukherjee M."/>
            <person name="Tripathy S."/>
        </authorList>
    </citation>
    <scope>NUCLEOTIDE SEQUENCE</scope>
    <source>
        <strain evidence="1">BDU141951</strain>
    </source>
</reference>
<organism evidence="1">
    <name type="scientific">Lyngbya confervoides BDU141951</name>
    <dbReference type="NCBI Taxonomy" id="1574623"/>
    <lineage>
        <taxon>Bacteria</taxon>
        <taxon>Bacillati</taxon>
        <taxon>Cyanobacteriota</taxon>
        <taxon>Cyanophyceae</taxon>
        <taxon>Oscillatoriophycideae</taxon>
        <taxon>Oscillatoriales</taxon>
        <taxon>Microcoleaceae</taxon>
        <taxon>Lyngbya</taxon>
    </lineage>
</organism>
<gene>
    <name evidence="1" type="ORF">QQ91_002545</name>
</gene>
<name>A0A8T6QKG1_9CYAN</name>
<dbReference type="AlphaFoldDB" id="A0A8T6QKG1"/>
<proteinExistence type="predicted"/>
<protein>
    <submittedName>
        <fullName evidence="1">Uncharacterized protein</fullName>
    </submittedName>
</protein>
<comment type="caution">
    <text evidence="1">The sequence shown here is derived from an EMBL/GenBank/DDBJ whole genome shotgun (WGS) entry which is preliminary data.</text>
</comment>